<keyword evidence="9" id="KW-0999">Mitochondrion inner membrane</keyword>
<keyword evidence="14 17" id="KW-0472">Membrane</keyword>
<comment type="function">
    <text evidence="1">Accessory subunit of the mitochondrial membrane respiratory chain NADH dehydrogenase (Complex I), that is believed not to be involved in catalysis. Complex I functions in the transfer of electrons from NADH to the respiratory chain. The immediate electron acceptor for the enzyme is believed to be ubiquinone.</text>
</comment>
<name>C1C3P2_AQUCT</name>
<sequence length="186" mass="21273">MAGMSVLRSAGAMISRLQCAQRWALRTDGLLGRGAPAAAVPVRSAGGGKRVFVIRPSLYHDNKFKKYLKFYILLGVIPAGICISLINIFIGPAELAEIPEGYVPEHWEYYQHPITRWLSRNVFHPVDESYERGMTILYNENEKRQLRLYEDVARASMRKKGDGPWYYYETLDKNLIDHEPKSVPDQ</sequence>
<evidence type="ECO:0000256" key="5">
    <source>
        <dbReference type="ARBA" id="ARBA00015175"/>
    </source>
</evidence>
<organism evidence="18">
    <name type="scientific">Aquarana catesbeiana</name>
    <name type="common">American bullfrog</name>
    <name type="synonym">Rana catesbeiana</name>
    <dbReference type="NCBI Taxonomy" id="8400"/>
    <lineage>
        <taxon>Eukaryota</taxon>
        <taxon>Metazoa</taxon>
        <taxon>Chordata</taxon>
        <taxon>Craniata</taxon>
        <taxon>Vertebrata</taxon>
        <taxon>Euteleostomi</taxon>
        <taxon>Amphibia</taxon>
        <taxon>Batrachia</taxon>
        <taxon>Anura</taxon>
        <taxon>Neobatrachia</taxon>
        <taxon>Ranoidea</taxon>
        <taxon>Ranidae</taxon>
        <taxon>Aquarana</taxon>
    </lineage>
</organism>
<dbReference type="GO" id="GO:0005743">
    <property type="term" value="C:mitochondrial inner membrane"/>
    <property type="evidence" value="ECO:0007669"/>
    <property type="project" value="UniProtKB-SubCell"/>
</dbReference>
<accession>C1C3P2</accession>
<dbReference type="PANTHER" id="PTHR13178">
    <property type="entry name" value="NADH-UBIQUINONE OXIDOREDUCTASE SGDH SUBUNIT"/>
    <property type="match status" value="1"/>
</dbReference>
<keyword evidence="12 17" id="KW-1133">Transmembrane helix</keyword>
<dbReference type="PANTHER" id="PTHR13178:SF0">
    <property type="entry name" value="NADH DEHYDROGENASE [UBIQUINONE] 1 BETA SUBCOMPLEX SUBUNIT 5, MITOCHONDRIAL"/>
    <property type="match status" value="1"/>
</dbReference>
<keyword evidence="10" id="KW-0809">Transit peptide</keyword>
<protein>
    <recommendedName>
        <fullName evidence="5">NADH dehydrogenase [ubiquinone] 1 beta subcomplex subunit 5, mitochondrial</fullName>
    </recommendedName>
    <alternativeName>
        <fullName evidence="16">Complex I-SGDH</fullName>
    </alternativeName>
    <alternativeName>
        <fullName evidence="15">NADH-ubiquinone oxidoreductase SGDH subunit</fullName>
    </alternativeName>
</protein>
<dbReference type="EMBL" id="BT081471">
    <property type="protein sequence ID" value="ACO51602.1"/>
    <property type="molecule type" value="mRNA"/>
</dbReference>
<dbReference type="Pfam" id="PF09781">
    <property type="entry name" value="NDUF_B5"/>
    <property type="match status" value="1"/>
</dbReference>
<evidence type="ECO:0000256" key="17">
    <source>
        <dbReference type="SAM" id="Phobius"/>
    </source>
</evidence>
<evidence type="ECO:0000256" key="6">
    <source>
        <dbReference type="ARBA" id="ARBA00022448"/>
    </source>
</evidence>
<evidence type="ECO:0000313" key="18">
    <source>
        <dbReference type="EMBL" id="ACO51602.1"/>
    </source>
</evidence>
<evidence type="ECO:0000256" key="16">
    <source>
        <dbReference type="ARBA" id="ARBA00032550"/>
    </source>
</evidence>
<evidence type="ECO:0000256" key="14">
    <source>
        <dbReference type="ARBA" id="ARBA00023136"/>
    </source>
</evidence>
<evidence type="ECO:0000256" key="15">
    <source>
        <dbReference type="ARBA" id="ARBA00032395"/>
    </source>
</evidence>
<evidence type="ECO:0000256" key="9">
    <source>
        <dbReference type="ARBA" id="ARBA00022792"/>
    </source>
</evidence>
<keyword evidence="6" id="KW-0813">Transport</keyword>
<evidence type="ECO:0000256" key="7">
    <source>
        <dbReference type="ARBA" id="ARBA00022660"/>
    </source>
</evidence>
<feature type="transmembrane region" description="Helical" evidence="17">
    <location>
        <begin position="70"/>
        <end position="90"/>
    </location>
</feature>
<proteinExistence type="evidence at transcript level"/>
<evidence type="ECO:0000256" key="11">
    <source>
        <dbReference type="ARBA" id="ARBA00022982"/>
    </source>
</evidence>
<evidence type="ECO:0000256" key="13">
    <source>
        <dbReference type="ARBA" id="ARBA00023128"/>
    </source>
</evidence>
<evidence type="ECO:0000256" key="4">
    <source>
        <dbReference type="ARBA" id="ARBA00011533"/>
    </source>
</evidence>
<evidence type="ECO:0000256" key="12">
    <source>
        <dbReference type="ARBA" id="ARBA00022989"/>
    </source>
</evidence>
<evidence type="ECO:0000256" key="1">
    <source>
        <dbReference type="ARBA" id="ARBA00003195"/>
    </source>
</evidence>
<evidence type="ECO:0000256" key="10">
    <source>
        <dbReference type="ARBA" id="ARBA00022946"/>
    </source>
</evidence>
<keyword evidence="13" id="KW-0496">Mitochondrion</keyword>
<evidence type="ECO:0000256" key="8">
    <source>
        <dbReference type="ARBA" id="ARBA00022692"/>
    </source>
</evidence>
<keyword evidence="11" id="KW-0249">Electron transport</keyword>
<comment type="subunit">
    <text evidence="4">Complex I is composed of 45 different subunits.</text>
</comment>
<comment type="similarity">
    <text evidence="3">Belongs to the complex I NDUFB5 subunit family.</text>
</comment>
<dbReference type="InterPro" id="IPR019173">
    <property type="entry name" value="NADH_UbQ_OxRdtase_B5_su"/>
</dbReference>
<comment type="subcellular location">
    <subcellularLocation>
        <location evidence="2">Mitochondrion inner membrane</location>
        <topology evidence="2">Single-pass membrane protein</topology>
    </subcellularLocation>
</comment>
<keyword evidence="7" id="KW-0679">Respiratory chain</keyword>
<evidence type="ECO:0000256" key="2">
    <source>
        <dbReference type="ARBA" id="ARBA00004434"/>
    </source>
</evidence>
<reference evidence="18" key="1">
    <citation type="submission" date="2009-04" db="EMBL/GenBank/DDBJ databases">
        <title>Rana catesbeiana ESTs and full-length cDNAs.</title>
        <authorList>
            <person name="Helbing C.C."/>
            <person name="Veldhoen N."/>
            <person name="Leong J."/>
            <person name="Koop B.F."/>
        </authorList>
    </citation>
    <scope>NUCLEOTIDE SEQUENCE</scope>
    <source>
        <tissue evidence="18">Mixed tissue</tissue>
    </source>
</reference>
<gene>
    <name evidence="18" type="primary">NDUB5</name>
</gene>
<dbReference type="AlphaFoldDB" id="C1C3P2"/>
<evidence type="ECO:0000256" key="3">
    <source>
        <dbReference type="ARBA" id="ARBA00007152"/>
    </source>
</evidence>
<keyword evidence="8 17" id="KW-0812">Transmembrane</keyword>